<reference evidence="2" key="1">
    <citation type="submission" date="2009-05" db="EMBL/GenBank/DDBJ databases">
        <authorList>
            <person name="Harkins D.M."/>
            <person name="DeShazer D."/>
            <person name="Woods D.E."/>
            <person name="Brinkac L.M."/>
            <person name="Brown K.A."/>
            <person name="Hung G.C."/>
            <person name="Tuanyok A."/>
            <person name="Zhang B."/>
            <person name="Nierman W.C."/>
        </authorList>
    </citation>
    <scope>NUCLEOTIDE SEQUENCE [LARGE SCALE GENOMIC DNA]</scope>
    <source>
        <strain evidence="2">1710a</strain>
    </source>
</reference>
<dbReference type="AlphaFoldDB" id="A0A0E1VYB4"/>
<dbReference type="Proteomes" id="UP000001812">
    <property type="component" value="Chromosome II"/>
</dbReference>
<dbReference type="HOGENOM" id="CLU_2367488_0_0_4"/>
<sequence length="95" mass="10271">MPADARTQPLVRADSALTAPTAAATPAPAPDEPKPTDTFNRSSSRPPIVSPGVPITTGRRDLKLPYLSSITYDENNDASVIRIEPRRRVFMRGNA</sequence>
<evidence type="ECO:0000313" key="2">
    <source>
        <dbReference type="EMBL" id="EET05903.1"/>
    </source>
</evidence>
<proteinExistence type="predicted"/>
<accession>A0A0E1VYB4</accession>
<name>A0A0E1VYB4_BURPE</name>
<organism evidence="2">
    <name type="scientific">Burkholderia pseudomallei 1710a</name>
    <dbReference type="NCBI Taxonomy" id="320371"/>
    <lineage>
        <taxon>Bacteria</taxon>
        <taxon>Pseudomonadati</taxon>
        <taxon>Pseudomonadota</taxon>
        <taxon>Betaproteobacteria</taxon>
        <taxon>Burkholderiales</taxon>
        <taxon>Burkholderiaceae</taxon>
        <taxon>Burkholderia</taxon>
        <taxon>pseudomallei group</taxon>
    </lineage>
</organism>
<feature type="region of interest" description="Disordered" evidence="1">
    <location>
        <begin position="1"/>
        <end position="58"/>
    </location>
</feature>
<dbReference type="RefSeq" id="WP_004528751.1">
    <property type="nucleotide sequence ID" value="NZ_CM000833.1"/>
</dbReference>
<feature type="compositionally biased region" description="Low complexity" evidence="1">
    <location>
        <begin position="13"/>
        <end position="26"/>
    </location>
</feature>
<dbReference type="EMBL" id="CM000833">
    <property type="protein sequence ID" value="EET05903.1"/>
    <property type="molecule type" value="Genomic_DNA"/>
</dbReference>
<protein>
    <submittedName>
        <fullName evidence="2">Uncharacterized protein</fullName>
    </submittedName>
</protein>
<gene>
    <name evidence="2" type="ORF">BURPS1710A_A1217</name>
</gene>
<evidence type="ECO:0000256" key="1">
    <source>
        <dbReference type="SAM" id="MobiDB-lite"/>
    </source>
</evidence>